<proteinExistence type="predicted"/>
<evidence type="ECO:0000313" key="3">
    <source>
        <dbReference type="EMBL" id="NKE05972.1"/>
    </source>
</evidence>
<dbReference type="AlphaFoldDB" id="A0A846TK85"/>
<organism evidence="3 4">
    <name type="scientific">Mesobacillus selenatarsenatis</name>
    <dbReference type="NCBI Taxonomy" id="388741"/>
    <lineage>
        <taxon>Bacteria</taxon>
        <taxon>Bacillati</taxon>
        <taxon>Bacillota</taxon>
        <taxon>Bacilli</taxon>
        <taxon>Bacillales</taxon>
        <taxon>Bacillaceae</taxon>
        <taxon>Mesobacillus</taxon>
    </lineage>
</organism>
<gene>
    <name evidence="3" type="ORF">GWK17_10925</name>
</gene>
<evidence type="ECO:0000259" key="2">
    <source>
        <dbReference type="Pfam" id="PF13791"/>
    </source>
</evidence>
<name>A0A846TK85_9BACI</name>
<dbReference type="EMBL" id="JAAVUM010000006">
    <property type="protein sequence ID" value="NKE05972.1"/>
    <property type="molecule type" value="Genomic_DNA"/>
</dbReference>
<keyword evidence="1" id="KW-0472">Membrane</keyword>
<sequence>MTENNREKSSQDIDFMSSPSMQRAIKKSRVKQTIKYTFIAFLTSAVLLTVIFIGSDYLLNKKLRDNQNHMERMVKGANISGESTYYIHNLFSVLGETTYYKKIGGRQIVWDKTTKKIPVFGRTQTIHRGSGMVTTDSMDEEAKRTVRYNDYNNERKIDFYYPGLTYDYLPKELDLAAGLDENMLVEVALSFKEPMTLDQLSKTLGHENVNWLWVDTTTEPQRARMNDELDADGLKVKGGGNAFGFEVTEEYPYSASNGQGYISALKGASESSASVKEALKAVKANAKNGELLISGAVVTGTPEELQRFRKLDFIRASVLGVTIDKY</sequence>
<dbReference type="InterPro" id="IPR025672">
    <property type="entry name" value="Sigma_reg_C_dom"/>
</dbReference>
<protein>
    <recommendedName>
        <fullName evidence="2">Sigma factor regulator C-terminal domain-containing protein</fullName>
    </recommendedName>
</protein>
<keyword evidence="1" id="KW-1133">Transmembrane helix</keyword>
<evidence type="ECO:0000313" key="4">
    <source>
        <dbReference type="Proteomes" id="UP000587942"/>
    </source>
</evidence>
<feature type="domain" description="Sigma factor regulator C-terminal" evidence="2">
    <location>
        <begin position="179"/>
        <end position="320"/>
    </location>
</feature>
<evidence type="ECO:0000256" key="1">
    <source>
        <dbReference type="SAM" id="Phobius"/>
    </source>
</evidence>
<reference evidence="3 4" key="1">
    <citation type="submission" date="2020-03" db="EMBL/GenBank/DDBJ databases">
        <authorList>
            <person name="Sun Q."/>
        </authorList>
    </citation>
    <scope>NUCLEOTIDE SEQUENCE [LARGE SCALE GENOMIC DNA]</scope>
    <source>
        <strain evidence="3 4">KACC 21451</strain>
    </source>
</reference>
<comment type="caution">
    <text evidence="3">The sequence shown here is derived from an EMBL/GenBank/DDBJ whole genome shotgun (WGS) entry which is preliminary data.</text>
</comment>
<dbReference type="Pfam" id="PF13791">
    <property type="entry name" value="Sigma_reg_C"/>
    <property type="match status" value="1"/>
</dbReference>
<accession>A0A846TK85</accession>
<keyword evidence="1" id="KW-0812">Transmembrane</keyword>
<feature type="transmembrane region" description="Helical" evidence="1">
    <location>
        <begin position="36"/>
        <end position="59"/>
    </location>
</feature>
<dbReference type="Proteomes" id="UP000587942">
    <property type="component" value="Unassembled WGS sequence"/>
</dbReference>
<dbReference type="RefSeq" id="WP_167832400.1">
    <property type="nucleotide sequence ID" value="NZ_JAAVUM010000006.1"/>
</dbReference>